<feature type="transmembrane region" description="Helical" evidence="12">
    <location>
        <begin position="157"/>
        <end position="182"/>
    </location>
</feature>
<evidence type="ECO:0000256" key="4">
    <source>
        <dbReference type="ARBA" id="ARBA00022475"/>
    </source>
</evidence>
<reference evidence="13 14" key="1">
    <citation type="submission" date="2019-06" db="EMBL/GenBank/DDBJ databases">
        <title>Description of Kitasatospora acidophila sp. nov. isolated from pine grove soil, and reclassification of Streptomyces novaecaesareae to Kitasatospora novaeceasareae comb. nov.</title>
        <authorList>
            <person name="Kim M.J."/>
        </authorList>
    </citation>
    <scope>NUCLEOTIDE SEQUENCE [LARGE SCALE GENOMIC DNA]</scope>
    <source>
        <strain evidence="13 14">MMS16-CNU292</strain>
    </source>
</reference>
<comment type="caution">
    <text evidence="13">The sequence shown here is derived from an EMBL/GenBank/DDBJ whole genome shotgun (WGS) entry which is preliminary data.</text>
</comment>
<dbReference type="GO" id="GO:0009055">
    <property type="term" value="F:electron transfer activity"/>
    <property type="evidence" value="ECO:0007669"/>
    <property type="project" value="TreeGrafter"/>
</dbReference>
<keyword evidence="10" id="KW-0408">Iron</keyword>
<dbReference type="GO" id="GO:0019646">
    <property type="term" value="P:aerobic electron transport chain"/>
    <property type="evidence" value="ECO:0007669"/>
    <property type="project" value="TreeGrafter"/>
</dbReference>
<evidence type="ECO:0000256" key="12">
    <source>
        <dbReference type="SAM" id="Phobius"/>
    </source>
</evidence>
<keyword evidence="9 12" id="KW-1133">Transmembrane helix</keyword>
<protein>
    <submittedName>
        <fullName evidence="13">Cytochrome d ubiquinol oxidase subunit II</fullName>
    </submittedName>
</protein>
<keyword evidence="8" id="KW-0249">Electron transport</keyword>
<keyword evidence="6 12" id="KW-0812">Transmembrane</keyword>
<evidence type="ECO:0000313" key="13">
    <source>
        <dbReference type="EMBL" id="TQF01387.1"/>
    </source>
</evidence>
<dbReference type="Pfam" id="PF02322">
    <property type="entry name" value="Cyt_bd_oxida_II"/>
    <property type="match status" value="1"/>
</dbReference>
<dbReference type="NCBIfam" id="TIGR00203">
    <property type="entry name" value="cydB"/>
    <property type="match status" value="1"/>
</dbReference>
<dbReference type="PANTHER" id="PTHR43141:SF5">
    <property type="entry name" value="CYTOCHROME BD-I UBIQUINOL OXIDASE SUBUNIT 2"/>
    <property type="match status" value="1"/>
</dbReference>
<feature type="transmembrane region" description="Helical" evidence="12">
    <location>
        <begin position="114"/>
        <end position="137"/>
    </location>
</feature>
<sequence length="349" mass="37206">MALAVFWFILIAVLWTGFFVLEGFDLGVGMLHAVLVRDEPGRRAVINTIGPLWDGNEVWLITAAAAMFAAFPAWYATLLSGLYLAVVLLLVGLIIRGVSFEFRGKIDSVRWRRTWDVLLTAGSLIVPLVIGIALGDLLHGVPIGSDQEFAGNFADLFTGYGVFTGITLVVLCVLHGATFIALKTTGGVRRRAGLLARRAAPVAGLVVLAFVTWTHSTAGRGILINLAELAAVVAVFAAAWLIATGHEGWAFAATTLAMATTVVSIFVELYPRVMVSSTNSAFDLTVHNTASGDYALKVMTVVAIVLLPVVLAYQSWTYHVFRLRLTAEHFQGPEGPGGSGASVAPQPEA</sequence>
<evidence type="ECO:0000256" key="1">
    <source>
        <dbReference type="ARBA" id="ARBA00004651"/>
    </source>
</evidence>
<comment type="subcellular location">
    <subcellularLocation>
        <location evidence="1">Cell membrane</location>
        <topology evidence="1">Multi-pass membrane protein</topology>
    </subcellularLocation>
</comment>
<feature type="transmembrane region" description="Helical" evidence="12">
    <location>
        <begin position="6"/>
        <end position="36"/>
    </location>
</feature>
<feature type="transmembrane region" description="Helical" evidence="12">
    <location>
        <begin position="82"/>
        <end position="102"/>
    </location>
</feature>
<evidence type="ECO:0000256" key="11">
    <source>
        <dbReference type="ARBA" id="ARBA00023136"/>
    </source>
</evidence>
<dbReference type="EMBL" id="VIGB01000003">
    <property type="protein sequence ID" value="TQF01387.1"/>
    <property type="molecule type" value="Genomic_DNA"/>
</dbReference>
<keyword evidence="3" id="KW-0813">Transport</keyword>
<comment type="similarity">
    <text evidence="2">Belongs to the cytochrome ubiquinol oxidase subunit 2 family.</text>
</comment>
<dbReference type="GO" id="GO:0005886">
    <property type="term" value="C:plasma membrane"/>
    <property type="evidence" value="ECO:0007669"/>
    <property type="project" value="UniProtKB-SubCell"/>
</dbReference>
<gene>
    <name evidence="13" type="primary">cydB</name>
    <name evidence="13" type="ORF">E6W39_02960</name>
</gene>
<accession>A0A540VXD1</accession>
<evidence type="ECO:0000256" key="5">
    <source>
        <dbReference type="ARBA" id="ARBA00022617"/>
    </source>
</evidence>
<dbReference type="InterPro" id="IPR003317">
    <property type="entry name" value="Cyt-d_oxidase_su2"/>
</dbReference>
<evidence type="ECO:0000313" key="14">
    <source>
        <dbReference type="Proteomes" id="UP000319103"/>
    </source>
</evidence>
<dbReference type="RefSeq" id="WP_141632119.1">
    <property type="nucleotide sequence ID" value="NZ_VIGB01000003.1"/>
</dbReference>
<feature type="transmembrane region" description="Helical" evidence="12">
    <location>
        <begin position="294"/>
        <end position="313"/>
    </location>
</feature>
<dbReference type="OrthoDB" id="9776710at2"/>
<evidence type="ECO:0000256" key="8">
    <source>
        <dbReference type="ARBA" id="ARBA00022982"/>
    </source>
</evidence>
<dbReference type="GO" id="GO:0046872">
    <property type="term" value="F:metal ion binding"/>
    <property type="evidence" value="ECO:0007669"/>
    <property type="project" value="UniProtKB-KW"/>
</dbReference>
<evidence type="ECO:0000256" key="7">
    <source>
        <dbReference type="ARBA" id="ARBA00022723"/>
    </source>
</evidence>
<feature type="transmembrane region" description="Helical" evidence="12">
    <location>
        <begin position="249"/>
        <end position="270"/>
    </location>
</feature>
<keyword evidence="14" id="KW-1185">Reference proteome</keyword>
<keyword evidence="5" id="KW-0349">Heme</keyword>
<dbReference type="PANTHER" id="PTHR43141">
    <property type="entry name" value="CYTOCHROME BD2 SUBUNIT II"/>
    <property type="match status" value="1"/>
</dbReference>
<proteinExistence type="inferred from homology"/>
<dbReference type="PIRSF" id="PIRSF000267">
    <property type="entry name" value="Cyt_oxidse_sub2"/>
    <property type="match status" value="1"/>
</dbReference>
<feature type="transmembrane region" description="Helical" evidence="12">
    <location>
        <begin position="222"/>
        <end position="242"/>
    </location>
</feature>
<keyword evidence="7" id="KW-0479">Metal-binding</keyword>
<evidence type="ECO:0000256" key="6">
    <source>
        <dbReference type="ARBA" id="ARBA00022692"/>
    </source>
</evidence>
<dbReference type="GO" id="GO:0070069">
    <property type="term" value="C:cytochrome complex"/>
    <property type="evidence" value="ECO:0007669"/>
    <property type="project" value="TreeGrafter"/>
</dbReference>
<keyword evidence="11 12" id="KW-0472">Membrane</keyword>
<organism evidence="13 14">
    <name type="scientific">Kitasatospora acidiphila</name>
    <dbReference type="NCBI Taxonomy" id="2567942"/>
    <lineage>
        <taxon>Bacteria</taxon>
        <taxon>Bacillati</taxon>
        <taxon>Actinomycetota</taxon>
        <taxon>Actinomycetes</taxon>
        <taxon>Kitasatosporales</taxon>
        <taxon>Streptomycetaceae</taxon>
        <taxon>Kitasatospora</taxon>
    </lineage>
</organism>
<dbReference type="Proteomes" id="UP000319103">
    <property type="component" value="Unassembled WGS sequence"/>
</dbReference>
<evidence type="ECO:0000256" key="9">
    <source>
        <dbReference type="ARBA" id="ARBA00022989"/>
    </source>
</evidence>
<dbReference type="AlphaFoldDB" id="A0A540VXD1"/>
<evidence type="ECO:0000256" key="3">
    <source>
        <dbReference type="ARBA" id="ARBA00022448"/>
    </source>
</evidence>
<evidence type="ECO:0000256" key="10">
    <source>
        <dbReference type="ARBA" id="ARBA00023004"/>
    </source>
</evidence>
<dbReference type="GO" id="GO:0016682">
    <property type="term" value="F:oxidoreductase activity, acting on diphenols and related substances as donors, oxygen as acceptor"/>
    <property type="evidence" value="ECO:0007669"/>
    <property type="project" value="TreeGrafter"/>
</dbReference>
<name>A0A540VXD1_9ACTN</name>
<evidence type="ECO:0000256" key="2">
    <source>
        <dbReference type="ARBA" id="ARBA00007543"/>
    </source>
</evidence>
<keyword evidence="4" id="KW-1003">Cell membrane</keyword>
<feature type="transmembrane region" description="Helical" evidence="12">
    <location>
        <begin position="194"/>
        <end position="216"/>
    </location>
</feature>